<feature type="region of interest" description="Disordered" evidence="4">
    <location>
        <begin position="878"/>
        <end position="954"/>
    </location>
</feature>
<keyword evidence="2 3" id="KW-0067">ATP-binding</keyword>
<feature type="compositionally biased region" description="Low complexity" evidence="4">
    <location>
        <begin position="508"/>
        <end position="527"/>
    </location>
</feature>
<dbReference type="SUPFAM" id="SSF56112">
    <property type="entry name" value="Protein kinase-like (PK-like)"/>
    <property type="match status" value="1"/>
</dbReference>
<proteinExistence type="predicted"/>
<feature type="region of interest" description="Disordered" evidence="4">
    <location>
        <begin position="1364"/>
        <end position="1426"/>
    </location>
</feature>
<keyword evidence="7" id="KW-1185">Reference proteome</keyword>
<dbReference type="InterPro" id="IPR017441">
    <property type="entry name" value="Protein_kinase_ATP_BS"/>
</dbReference>
<dbReference type="GO" id="GO:0005524">
    <property type="term" value="F:ATP binding"/>
    <property type="evidence" value="ECO:0007669"/>
    <property type="project" value="UniProtKB-UniRule"/>
</dbReference>
<feature type="compositionally biased region" description="Low complexity" evidence="4">
    <location>
        <begin position="1165"/>
        <end position="1181"/>
    </location>
</feature>
<dbReference type="GO" id="GO:0005829">
    <property type="term" value="C:cytosol"/>
    <property type="evidence" value="ECO:0007669"/>
    <property type="project" value="TreeGrafter"/>
</dbReference>
<feature type="compositionally biased region" description="Low complexity" evidence="4">
    <location>
        <begin position="119"/>
        <end position="134"/>
    </location>
</feature>
<dbReference type="GeneID" id="37027872"/>
<feature type="compositionally biased region" description="Polar residues" evidence="4">
    <location>
        <begin position="361"/>
        <end position="379"/>
    </location>
</feature>
<dbReference type="Gene3D" id="1.10.510.10">
    <property type="entry name" value="Transferase(Phosphotransferase) domain 1"/>
    <property type="match status" value="1"/>
</dbReference>
<feature type="compositionally biased region" description="Low complexity" evidence="4">
    <location>
        <begin position="968"/>
        <end position="977"/>
    </location>
</feature>
<feature type="region of interest" description="Disordered" evidence="4">
    <location>
        <begin position="838"/>
        <end position="861"/>
    </location>
</feature>
<dbReference type="InterPro" id="IPR008271">
    <property type="entry name" value="Ser/Thr_kinase_AS"/>
</dbReference>
<accession>A0A316US94</accession>
<feature type="compositionally biased region" description="Low complexity" evidence="4">
    <location>
        <begin position="333"/>
        <end position="349"/>
    </location>
</feature>
<dbReference type="PROSITE" id="PS00108">
    <property type="entry name" value="PROTEIN_KINASE_ST"/>
    <property type="match status" value="1"/>
</dbReference>
<dbReference type="PANTHER" id="PTHR24346">
    <property type="entry name" value="MAP/MICROTUBULE AFFINITY-REGULATING KINASE"/>
    <property type="match status" value="1"/>
</dbReference>
<feature type="compositionally biased region" description="Low complexity" evidence="4">
    <location>
        <begin position="716"/>
        <end position="758"/>
    </location>
</feature>
<dbReference type="GO" id="GO:0005634">
    <property type="term" value="C:nucleus"/>
    <property type="evidence" value="ECO:0007669"/>
    <property type="project" value="TreeGrafter"/>
</dbReference>
<protein>
    <recommendedName>
        <fullName evidence="5">Protein kinase domain-containing protein</fullName>
    </recommendedName>
</protein>
<evidence type="ECO:0000259" key="5">
    <source>
        <dbReference type="PROSITE" id="PS50011"/>
    </source>
</evidence>
<feature type="compositionally biased region" description="Polar residues" evidence="4">
    <location>
        <begin position="188"/>
        <end position="199"/>
    </location>
</feature>
<gene>
    <name evidence="6" type="ORF">BDZ90DRAFT_231910</name>
</gene>
<dbReference type="RefSeq" id="XP_025362764.1">
    <property type="nucleotide sequence ID" value="XM_025506049.1"/>
</dbReference>
<dbReference type="SMART" id="SM00220">
    <property type="entry name" value="S_TKc"/>
    <property type="match status" value="1"/>
</dbReference>
<dbReference type="GO" id="GO:0035556">
    <property type="term" value="P:intracellular signal transduction"/>
    <property type="evidence" value="ECO:0007669"/>
    <property type="project" value="TreeGrafter"/>
</dbReference>
<evidence type="ECO:0000313" key="7">
    <source>
        <dbReference type="Proteomes" id="UP000245884"/>
    </source>
</evidence>
<feature type="compositionally biased region" description="Acidic residues" evidence="4">
    <location>
        <begin position="878"/>
        <end position="889"/>
    </location>
</feature>
<sequence length="1487" mass="155755">MPLEQIRPLLALETRTSSQRQQQDDQHHHHHHQKASYLRRESQEDEGALRPSSPRTPIDGQGIPSPVGSSTLIGPASPSVRSTKSLYNSPYQFPRNDIESAESGSSSHSKKVGDDGVTRSGSWRSGGISVIGRGRSFDYDNEGAGRAASSPFGFSSLADDSEESAEGSSGSGSGSSASNLAEVHRRQGSLSRASTIGSHSSYSAAATSLRSLSNRSSTGSHSIPSSSPPMGVGSSRKLEDDQRRGSSEHGFEPGTTPSSMRGSDYAELLRRSSGFSSPGLGRVKSIGRGYDGSDQHQGQGDRLKKRASKISNLASDVPIEDEPPASKSALGIVSSVPSSSSPSPDSTVTQIELAPQKTQRRTPSPSISSAPSLQTSQTLSPPKAMPPTPSSPRAMSPRMRPTFAAGSSPSHSRHNSPRLGPLSPRMSPNLRDLLQGSGNHNQDPPPHRLGSPLGGSRWDAQFGYFPATSSTAGMSASNTTAESSVPTARRHTAGFLRSRSALAQQTSTVGAAAGRSTTTASTSFYGAGQEGGRKAARARARHPSLALLDNAPFSVLEARRSEGMRAAAASVGGPRTSSTSSSTGISSRATSREEVPERPLSPIAQASPDAPWSMLSLGSAITSADTARTSIVALPSAAMADGADPALVAAATSAAAAADEVRLTASPSQPSSAGPSPRMSRQHSRPFINPIAVPALTPTSPRGESRAASGGGGGVFEPSSPSGSSSSSSRPQMLRATTMSSSTTLSPPRSAAVPAAGISGPGGSGGGVSGMHLGGIVTHVLRTPTTEEWARFLASQGVEPGQQLPRSRTATGRSLAGFAAQHRASTTAAAAAAAAQATASTGGSTGERRPSLTLDALGQSGVNSSMTSVLGAMEGLVDVDSDSDEDDDGASTRGARRPRSDSGNSSDSSEEGRMEALRAAISMPPSRRGTPPGSNYGDDDDDDGGGGARSPGALNTSFQRALARQEAAANAAASAQQHLSSPTSAGAPFTSAVPSSGDPVLLQQVQSMYGYLAAPNGRKRSIDDFVIVRDVGRGAYGLVKLIRLRDPADGQAPVGPEFVVKYIIKSRILADCWRRHRILGPIPVEIHVMDQLRRLPFTAPLEGPEPWSPEYLWTAGTPTGDDKEEDALVTPPTPIPPRSTSLSPHIEEAGGAPPQRRRSISPNRAAAASHHAPSPSLLSAHPPLPAGYTPRVSTHPGLCTMLDFFEDESFYYLVMPRFGHGTDLFDYIESHPFGLATSEARCILGQVADGVRFLHQHNIVHRDIKDENVILDGAGHAQLIDFGSAAHVKAGRSFDTFSGTLDYAAAEILRGDKYGGKEQDVWALGVVSYVCLVGDAPFWNGEEAMHGLEAGSRARQALLERCSAELSPTEAQPAEEHDLQGDASEVVDSEGEPKHHHDRPSSPRSPSQEEISQRRDDYAGQVDGGGRLEDAMDLIERCLELQPHDRPTAADVCRHVFLAGEGRRAWRGYRGWEKVPVDGHRQEEAAV</sequence>
<feature type="domain" description="Protein kinase" evidence="5">
    <location>
        <begin position="1025"/>
        <end position="1458"/>
    </location>
</feature>
<evidence type="ECO:0000256" key="1">
    <source>
        <dbReference type="ARBA" id="ARBA00022741"/>
    </source>
</evidence>
<evidence type="ECO:0000256" key="3">
    <source>
        <dbReference type="PROSITE-ProRule" id="PRU10141"/>
    </source>
</evidence>
<feature type="compositionally biased region" description="Low complexity" evidence="4">
    <location>
        <begin position="200"/>
        <end position="235"/>
    </location>
</feature>
<feature type="region of interest" description="Disordered" evidence="4">
    <location>
        <begin position="661"/>
        <end position="770"/>
    </location>
</feature>
<feature type="compositionally biased region" description="Polar residues" evidence="4">
    <location>
        <begin position="79"/>
        <end position="91"/>
    </location>
</feature>
<dbReference type="STRING" id="1569628.A0A316US94"/>
<evidence type="ECO:0000313" key="6">
    <source>
        <dbReference type="EMBL" id="PWN28152.1"/>
    </source>
</evidence>
<dbReference type="InterPro" id="IPR000719">
    <property type="entry name" value="Prot_kinase_dom"/>
</dbReference>
<dbReference type="Pfam" id="PF00069">
    <property type="entry name" value="Pkinase"/>
    <property type="match status" value="1"/>
</dbReference>
<feature type="binding site" evidence="3">
    <location>
        <position position="1061"/>
    </location>
    <ligand>
        <name>ATP</name>
        <dbReference type="ChEBI" id="CHEBI:30616"/>
    </ligand>
</feature>
<dbReference type="Proteomes" id="UP000245884">
    <property type="component" value="Unassembled WGS sequence"/>
</dbReference>
<name>A0A316US94_9BASI</name>
<dbReference type="Gene3D" id="3.30.200.20">
    <property type="entry name" value="Phosphorylase Kinase, domain 1"/>
    <property type="match status" value="1"/>
</dbReference>
<dbReference type="EMBL" id="KZ819666">
    <property type="protein sequence ID" value="PWN28152.1"/>
    <property type="molecule type" value="Genomic_DNA"/>
</dbReference>
<dbReference type="OrthoDB" id="10252171at2759"/>
<feature type="compositionally biased region" description="Basic and acidic residues" evidence="4">
    <location>
        <begin position="236"/>
        <end position="251"/>
    </location>
</feature>
<dbReference type="GO" id="GO:0045719">
    <property type="term" value="P:negative regulation of glycogen biosynthetic process"/>
    <property type="evidence" value="ECO:0007669"/>
    <property type="project" value="TreeGrafter"/>
</dbReference>
<dbReference type="PANTHER" id="PTHR24346:SF51">
    <property type="entry name" value="PAS DOMAIN-CONTAINING SERINE_THREONINE-PROTEIN KINASE"/>
    <property type="match status" value="1"/>
</dbReference>
<feature type="compositionally biased region" description="Basic and acidic residues" evidence="4">
    <location>
        <begin position="1391"/>
        <end position="1401"/>
    </location>
</feature>
<feature type="region of interest" description="Disordered" evidence="4">
    <location>
        <begin position="508"/>
        <end position="536"/>
    </location>
</feature>
<dbReference type="InterPro" id="IPR011009">
    <property type="entry name" value="Kinase-like_dom_sf"/>
</dbReference>
<evidence type="ECO:0000256" key="2">
    <source>
        <dbReference type="ARBA" id="ARBA00022840"/>
    </source>
</evidence>
<feature type="region of interest" description="Disordered" evidence="4">
    <location>
        <begin position="566"/>
        <end position="609"/>
    </location>
</feature>
<dbReference type="GO" id="GO:0004674">
    <property type="term" value="F:protein serine/threonine kinase activity"/>
    <property type="evidence" value="ECO:0007669"/>
    <property type="project" value="TreeGrafter"/>
</dbReference>
<reference evidence="6 7" key="1">
    <citation type="journal article" date="2018" name="Mol. Biol. Evol.">
        <title>Broad Genomic Sampling Reveals a Smut Pathogenic Ancestry of the Fungal Clade Ustilaginomycotina.</title>
        <authorList>
            <person name="Kijpornyongpan T."/>
            <person name="Mondo S.J."/>
            <person name="Barry K."/>
            <person name="Sandor L."/>
            <person name="Lee J."/>
            <person name="Lipzen A."/>
            <person name="Pangilinan J."/>
            <person name="LaButti K."/>
            <person name="Hainaut M."/>
            <person name="Henrissat B."/>
            <person name="Grigoriev I.V."/>
            <person name="Spatafora J.W."/>
            <person name="Aime M.C."/>
        </authorList>
    </citation>
    <scope>NUCLEOTIDE SEQUENCE [LARGE SCALE GENOMIC DNA]</scope>
    <source>
        <strain evidence="6 7">MCA 5214</strain>
    </source>
</reference>
<feature type="compositionally biased region" description="Gly residues" evidence="4">
    <location>
        <begin position="759"/>
        <end position="770"/>
    </location>
</feature>
<feature type="compositionally biased region" description="Low complexity" evidence="4">
    <location>
        <begin position="570"/>
        <end position="589"/>
    </location>
</feature>
<keyword evidence="1 3" id="KW-0547">Nucleotide-binding</keyword>
<feature type="compositionally biased region" description="Low complexity" evidence="4">
    <location>
        <begin position="665"/>
        <end position="677"/>
    </location>
</feature>
<dbReference type="PROSITE" id="PS50011">
    <property type="entry name" value="PROTEIN_KINASE_DOM"/>
    <property type="match status" value="1"/>
</dbReference>
<feature type="region of interest" description="Disordered" evidence="4">
    <location>
        <begin position="1108"/>
        <end position="1182"/>
    </location>
</feature>
<feature type="region of interest" description="Disordered" evidence="4">
    <location>
        <begin position="469"/>
        <end position="488"/>
    </location>
</feature>
<organism evidence="6 7">
    <name type="scientific">Jaminaea rosea</name>
    <dbReference type="NCBI Taxonomy" id="1569628"/>
    <lineage>
        <taxon>Eukaryota</taxon>
        <taxon>Fungi</taxon>
        <taxon>Dikarya</taxon>
        <taxon>Basidiomycota</taxon>
        <taxon>Ustilaginomycotina</taxon>
        <taxon>Exobasidiomycetes</taxon>
        <taxon>Microstromatales</taxon>
        <taxon>Microstromatales incertae sedis</taxon>
        <taxon>Jaminaea</taxon>
    </lineage>
</organism>
<dbReference type="PROSITE" id="PS00107">
    <property type="entry name" value="PROTEIN_KINASE_ATP"/>
    <property type="match status" value="1"/>
</dbReference>
<feature type="compositionally biased region" description="Polar residues" evidence="4">
    <location>
        <begin position="469"/>
        <end position="486"/>
    </location>
</feature>
<evidence type="ECO:0000256" key="4">
    <source>
        <dbReference type="SAM" id="MobiDB-lite"/>
    </source>
</evidence>
<feature type="region of interest" description="Disordered" evidence="4">
    <location>
        <begin position="968"/>
        <end position="995"/>
    </location>
</feature>
<feature type="compositionally biased region" description="Basic and acidic residues" evidence="4">
    <location>
        <begin position="291"/>
        <end position="302"/>
    </location>
</feature>
<feature type="region of interest" description="Disordered" evidence="4">
    <location>
        <begin position="1"/>
        <end position="462"/>
    </location>
</feature>